<proteinExistence type="predicted"/>
<keyword evidence="5" id="KW-1185">Reference proteome</keyword>
<dbReference type="PROSITE" id="PS50211">
    <property type="entry name" value="DENN"/>
    <property type="match status" value="1"/>
</dbReference>
<feature type="compositionally biased region" description="Polar residues" evidence="1">
    <location>
        <begin position="315"/>
        <end position="327"/>
    </location>
</feature>
<gene>
    <name evidence="4" type="ORF">M9Y10_037974</name>
</gene>
<dbReference type="SMART" id="SM00799">
    <property type="entry name" value="DENN"/>
    <property type="match status" value="1"/>
</dbReference>
<dbReference type="InterPro" id="IPR005112">
    <property type="entry name" value="dDENN_dom"/>
</dbReference>
<keyword evidence="2" id="KW-0472">Membrane</keyword>
<feature type="domain" description="UDENN" evidence="3">
    <location>
        <begin position="285"/>
        <end position="692"/>
    </location>
</feature>
<dbReference type="PANTHER" id="PTHR15288:SF0">
    <property type="entry name" value="UDENN DOMAIN-CONTAINING PROTEIN"/>
    <property type="match status" value="1"/>
</dbReference>
<reference evidence="4 5" key="1">
    <citation type="submission" date="2024-04" db="EMBL/GenBank/DDBJ databases">
        <title>Tritrichomonas musculus Genome.</title>
        <authorList>
            <person name="Alves-Ferreira E."/>
            <person name="Grigg M."/>
            <person name="Lorenzi H."/>
            <person name="Galac M."/>
        </authorList>
    </citation>
    <scope>NUCLEOTIDE SEQUENCE [LARGE SCALE GENOMIC DNA]</scope>
    <source>
        <strain evidence="4 5">EAF2021</strain>
    </source>
</reference>
<comment type="caution">
    <text evidence="4">The sequence shown here is derived from an EMBL/GenBank/DDBJ whole genome shotgun (WGS) entry which is preliminary data.</text>
</comment>
<keyword evidence="2" id="KW-1133">Transmembrane helix</keyword>
<dbReference type="Pfam" id="PF02141">
    <property type="entry name" value="DENN"/>
    <property type="match status" value="1"/>
</dbReference>
<dbReference type="InterPro" id="IPR051942">
    <property type="entry name" value="DENN_domain_containing_2"/>
</dbReference>
<dbReference type="InterPro" id="IPR037516">
    <property type="entry name" value="Tripartite_DENN"/>
</dbReference>
<feature type="transmembrane region" description="Helical" evidence="2">
    <location>
        <begin position="154"/>
        <end position="177"/>
    </location>
</feature>
<feature type="compositionally biased region" description="Basic and acidic residues" evidence="1">
    <location>
        <begin position="726"/>
        <end position="737"/>
    </location>
</feature>
<name>A0ABR2KAB1_9EUKA</name>
<dbReference type="EMBL" id="JAPFFF010000006">
    <property type="protein sequence ID" value="KAK8886940.1"/>
    <property type="molecule type" value="Genomic_DNA"/>
</dbReference>
<organism evidence="4 5">
    <name type="scientific">Tritrichomonas musculus</name>
    <dbReference type="NCBI Taxonomy" id="1915356"/>
    <lineage>
        <taxon>Eukaryota</taxon>
        <taxon>Metamonada</taxon>
        <taxon>Parabasalia</taxon>
        <taxon>Tritrichomonadida</taxon>
        <taxon>Tritrichomonadidae</taxon>
        <taxon>Tritrichomonas</taxon>
    </lineage>
</organism>
<feature type="region of interest" description="Disordered" evidence="1">
    <location>
        <begin position="709"/>
        <end position="737"/>
    </location>
</feature>
<evidence type="ECO:0000256" key="1">
    <source>
        <dbReference type="SAM" id="MobiDB-lite"/>
    </source>
</evidence>
<dbReference type="PANTHER" id="PTHR15288">
    <property type="entry name" value="DENN DOMAIN-CONTAINING PROTEIN 2"/>
    <property type="match status" value="1"/>
</dbReference>
<feature type="compositionally biased region" description="Low complexity" evidence="1">
    <location>
        <begin position="328"/>
        <end position="337"/>
    </location>
</feature>
<accession>A0ABR2KAB1</accession>
<evidence type="ECO:0000256" key="2">
    <source>
        <dbReference type="SAM" id="Phobius"/>
    </source>
</evidence>
<dbReference type="Gene3D" id="3.40.50.11500">
    <property type="match status" value="1"/>
</dbReference>
<dbReference type="SMART" id="SM00801">
    <property type="entry name" value="dDENN"/>
    <property type="match status" value="1"/>
</dbReference>
<dbReference type="InterPro" id="IPR043153">
    <property type="entry name" value="DENN_C"/>
</dbReference>
<sequence>MDDFYNWDNVQFEKDLERQVNRSHYIQTTRERPEYSKLNENSLCVDQFLLIGPPPESPEISKKATNSSENDILVAYPPTILRGLDYKLVITMTFPTGNKRKYLRNNGIEPLQDEFCFTIGIGDDDLIYGSCIHISLIQSPTPFFAKSSNKYSTYAFVILSHAPIIASHFTFLSYFALNSLHHFDFSTFPEIMPQSYNNDNLLTQLNPDYSLNPNFIISPNSKDSEQLMPTQHDTLNFPGKNSSSRTNSNIRFSSSVTNFFLNSQDENPMQETQTKTGVLKKAHSVHNTALKNQSENLPVSIKVQQSHPNLPFYMEQNTSRNQGPSPIQNQNQVNNESQEMKPRPKVITFNFSSDSNSSVSLNSIEHASINSNTSVNSFESDTGNQKENSHTIKIDNSIAHNVLIKKISNDFKHAIQYYYTMTLSSPPFVLGKNICMFFPPYQNVINHDTLLWCSLDTLFSLFSVEIIIKLVSLLLLDSQVLVIGSCLEEVTMTVFALQHIIKPFEFSGQVIPILPNIPDFLTLLESPTPFIIGVPPSPRLSSFVFLDTAIFIHLDKREVSMTVEANYPDQKNVIKNLTKLLSKEKAKVGNPFSFPDIYKSTLNHKYNFSPETCALILKMIQKPMKRLYSDDIFSFFVTNINYSRENGDVTIFNAELFLASVKDDEKPYFKLLMESQTFQMYIENRIWDFLILINGQKKLMNKHMTTDISMGMHSSGKPRTRTRSKSIQEDALRVKKD</sequence>
<evidence type="ECO:0000259" key="3">
    <source>
        <dbReference type="PROSITE" id="PS50211"/>
    </source>
</evidence>
<evidence type="ECO:0000313" key="4">
    <source>
        <dbReference type="EMBL" id="KAK8886940.1"/>
    </source>
</evidence>
<dbReference type="Proteomes" id="UP001470230">
    <property type="component" value="Unassembled WGS sequence"/>
</dbReference>
<feature type="region of interest" description="Disordered" evidence="1">
    <location>
        <begin position="314"/>
        <end position="341"/>
    </location>
</feature>
<evidence type="ECO:0000313" key="5">
    <source>
        <dbReference type="Proteomes" id="UP001470230"/>
    </source>
</evidence>
<keyword evidence="2" id="KW-0812">Transmembrane</keyword>
<protein>
    <recommendedName>
        <fullName evidence="3">UDENN domain-containing protein</fullName>
    </recommendedName>
</protein>
<dbReference type="InterPro" id="IPR001194">
    <property type="entry name" value="cDENN_dom"/>
</dbReference>